<proteinExistence type="predicted"/>
<accession>A0ABW1NKM2</accession>
<gene>
    <name evidence="1" type="ORF">ACFP1K_21945</name>
</gene>
<reference evidence="2" key="1">
    <citation type="journal article" date="2019" name="Int. J. Syst. Evol. Microbiol.">
        <title>The Global Catalogue of Microorganisms (GCM) 10K type strain sequencing project: providing services to taxonomists for standard genome sequencing and annotation.</title>
        <authorList>
            <consortium name="The Broad Institute Genomics Platform"/>
            <consortium name="The Broad Institute Genome Sequencing Center for Infectious Disease"/>
            <person name="Wu L."/>
            <person name="Ma J."/>
        </authorList>
    </citation>
    <scope>NUCLEOTIDE SEQUENCE [LARGE SCALE GENOMIC DNA]</scope>
    <source>
        <strain evidence="2">JCM 30346</strain>
    </source>
</reference>
<comment type="caution">
    <text evidence="1">The sequence shown here is derived from an EMBL/GenBank/DDBJ whole genome shotgun (WGS) entry which is preliminary data.</text>
</comment>
<dbReference type="InterPro" id="IPR032710">
    <property type="entry name" value="NTF2-like_dom_sf"/>
</dbReference>
<dbReference type="SUPFAM" id="SSF54427">
    <property type="entry name" value="NTF2-like"/>
    <property type="match status" value="1"/>
</dbReference>
<evidence type="ECO:0000313" key="2">
    <source>
        <dbReference type="Proteomes" id="UP001596137"/>
    </source>
</evidence>
<name>A0ABW1NKM2_9ACTN</name>
<dbReference type="EMBL" id="JBHSRF010000034">
    <property type="protein sequence ID" value="MFC6083845.1"/>
    <property type="molecule type" value="Genomic_DNA"/>
</dbReference>
<dbReference type="Proteomes" id="UP001596137">
    <property type="component" value="Unassembled WGS sequence"/>
</dbReference>
<dbReference type="RefSeq" id="WP_380756268.1">
    <property type="nucleotide sequence ID" value="NZ_JBHSRF010000034.1"/>
</dbReference>
<dbReference type="PANTHER" id="PTHR38436">
    <property type="entry name" value="POLYKETIDE CYCLASE SNOAL-LIKE DOMAIN"/>
    <property type="match status" value="1"/>
</dbReference>
<dbReference type="InterPro" id="IPR009959">
    <property type="entry name" value="Cyclase_SnoaL-like"/>
</dbReference>
<sequence length="157" mass="17635">MTTTADAQTVAERNKAFVEAFQAQIMAENWEEAKKFLHPEVRVHFPIAGASVVPSDPDGVIRMFQDSAQWFTFLKAEPKIWLADENHLFEVVELYFEHTGEFFGVPPTGQRFSINGMGAWRFQDGLIHDHWGQYDMAAIPGKLGLEMPGSLPIPEAG</sequence>
<dbReference type="PANTHER" id="PTHR38436:SF1">
    <property type="entry name" value="ESTER CYCLASE"/>
    <property type="match status" value="1"/>
</dbReference>
<evidence type="ECO:0000313" key="1">
    <source>
        <dbReference type="EMBL" id="MFC6083845.1"/>
    </source>
</evidence>
<dbReference type="Pfam" id="PF07366">
    <property type="entry name" value="SnoaL"/>
    <property type="match status" value="1"/>
</dbReference>
<protein>
    <submittedName>
        <fullName evidence="1">Ester cyclase</fullName>
    </submittedName>
</protein>
<dbReference type="Gene3D" id="3.10.450.50">
    <property type="match status" value="1"/>
</dbReference>
<organism evidence="1 2">
    <name type="scientific">Sphaerisporangium aureirubrum</name>
    <dbReference type="NCBI Taxonomy" id="1544736"/>
    <lineage>
        <taxon>Bacteria</taxon>
        <taxon>Bacillati</taxon>
        <taxon>Actinomycetota</taxon>
        <taxon>Actinomycetes</taxon>
        <taxon>Streptosporangiales</taxon>
        <taxon>Streptosporangiaceae</taxon>
        <taxon>Sphaerisporangium</taxon>
    </lineage>
</organism>
<keyword evidence="2" id="KW-1185">Reference proteome</keyword>